<organism evidence="6 7">
    <name type="scientific">Cryptolaemus montrouzieri</name>
    <dbReference type="NCBI Taxonomy" id="559131"/>
    <lineage>
        <taxon>Eukaryota</taxon>
        <taxon>Metazoa</taxon>
        <taxon>Ecdysozoa</taxon>
        <taxon>Arthropoda</taxon>
        <taxon>Hexapoda</taxon>
        <taxon>Insecta</taxon>
        <taxon>Pterygota</taxon>
        <taxon>Neoptera</taxon>
        <taxon>Endopterygota</taxon>
        <taxon>Coleoptera</taxon>
        <taxon>Polyphaga</taxon>
        <taxon>Cucujiformia</taxon>
        <taxon>Coccinelloidea</taxon>
        <taxon>Coccinellidae</taxon>
        <taxon>Scymninae</taxon>
        <taxon>Scymnini</taxon>
        <taxon>Cryptolaemus</taxon>
    </lineage>
</organism>
<dbReference type="PANTHER" id="PTHR13194:SF18">
    <property type="entry name" value="COMPLEX I INTERMEDIATE-ASSOCIATED PROTEIN 30, MITOCHONDRIAL"/>
    <property type="match status" value="1"/>
</dbReference>
<keyword evidence="4" id="KW-0143">Chaperone</keyword>
<evidence type="ECO:0000256" key="3">
    <source>
        <dbReference type="ARBA" id="ARBA00023128"/>
    </source>
</evidence>
<dbReference type="InterPro" id="IPR008979">
    <property type="entry name" value="Galactose-bd-like_sf"/>
</dbReference>
<comment type="similarity">
    <text evidence="2">Belongs to the CIA30 family.</text>
</comment>
<evidence type="ECO:0000313" key="7">
    <source>
        <dbReference type="Proteomes" id="UP001516400"/>
    </source>
</evidence>
<evidence type="ECO:0000313" key="6">
    <source>
        <dbReference type="EMBL" id="KAL3286646.1"/>
    </source>
</evidence>
<evidence type="ECO:0000259" key="5">
    <source>
        <dbReference type="Pfam" id="PF08547"/>
    </source>
</evidence>
<comment type="caution">
    <text evidence="6">The sequence shown here is derived from an EMBL/GenBank/DDBJ whole genome shotgun (WGS) entry which is preliminary data.</text>
</comment>
<evidence type="ECO:0000256" key="1">
    <source>
        <dbReference type="ARBA" id="ARBA00004173"/>
    </source>
</evidence>
<feature type="domain" description="NADH:ubiquinone oxidoreductase intermediate-associated protein 30" evidence="5">
    <location>
        <begin position="1"/>
        <end position="89"/>
    </location>
</feature>
<dbReference type="EMBL" id="JABFTP020000185">
    <property type="protein sequence ID" value="KAL3286646.1"/>
    <property type="molecule type" value="Genomic_DNA"/>
</dbReference>
<dbReference type="AlphaFoldDB" id="A0ABD2P7K8"/>
<comment type="subcellular location">
    <subcellularLocation>
        <location evidence="1">Mitochondrion</location>
    </subcellularLocation>
</comment>
<protein>
    <recommendedName>
        <fullName evidence="5">NADH:ubiquinone oxidoreductase intermediate-associated protein 30 domain-containing protein</fullName>
    </recommendedName>
</protein>
<evidence type="ECO:0000256" key="4">
    <source>
        <dbReference type="ARBA" id="ARBA00023186"/>
    </source>
</evidence>
<accession>A0ABD2P7K8</accession>
<reference evidence="6 7" key="1">
    <citation type="journal article" date="2021" name="BMC Biol.">
        <title>Horizontally acquired antibacterial genes associated with adaptive radiation of ladybird beetles.</title>
        <authorList>
            <person name="Li H.S."/>
            <person name="Tang X.F."/>
            <person name="Huang Y.H."/>
            <person name="Xu Z.Y."/>
            <person name="Chen M.L."/>
            <person name="Du X.Y."/>
            <person name="Qiu B.Y."/>
            <person name="Chen P.T."/>
            <person name="Zhang W."/>
            <person name="Slipinski A."/>
            <person name="Escalona H.E."/>
            <person name="Waterhouse R.M."/>
            <person name="Zwick A."/>
            <person name="Pang H."/>
        </authorList>
    </citation>
    <scope>NUCLEOTIDE SEQUENCE [LARGE SCALE GENOMIC DNA]</scope>
    <source>
        <strain evidence="6">SYSU2018</strain>
    </source>
</reference>
<gene>
    <name evidence="6" type="ORF">HHI36_001145</name>
</gene>
<dbReference type="Pfam" id="PF08547">
    <property type="entry name" value="CIA30"/>
    <property type="match status" value="1"/>
</dbReference>
<dbReference type="Proteomes" id="UP001516400">
    <property type="component" value="Unassembled WGS sequence"/>
</dbReference>
<evidence type="ECO:0000256" key="2">
    <source>
        <dbReference type="ARBA" id="ARBA00007884"/>
    </source>
</evidence>
<keyword evidence="7" id="KW-1185">Reference proteome</keyword>
<dbReference type="GO" id="GO:0005739">
    <property type="term" value="C:mitochondrion"/>
    <property type="evidence" value="ECO:0007669"/>
    <property type="project" value="UniProtKB-SubCell"/>
</dbReference>
<dbReference type="SUPFAM" id="SSF49785">
    <property type="entry name" value="Galactose-binding domain-like"/>
    <property type="match status" value="1"/>
</dbReference>
<sequence length="118" mass="13687">MRVRGDGRSYFINLGVKGYFDLSWNDMFHFIMFTRGGPYWQEIRIPFSKFFFSSRGRIQDKQSPIALNQISSFSITLADKVNGPFALEIDYIGLENDPSHTEQFAYEMYETDSNIAST</sequence>
<dbReference type="InterPro" id="IPR039131">
    <property type="entry name" value="NDUFAF1"/>
</dbReference>
<keyword evidence="3" id="KW-0496">Mitochondrion</keyword>
<name>A0ABD2P7K8_9CUCU</name>
<proteinExistence type="inferred from homology"/>
<dbReference type="PANTHER" id="PTHR13194">
    <property type="entry name" value="COMPLEX I INTERMEDIATE-ASSOCIATED PROTEIN 30"/>
    <property type="match status" value="1"/>
</dbReference>
<dbReference type="InterPro" id="IPR013857">
    <property type="entry name" value="NADH-UbQ_OxRdtase-assoc_prot30"/>
</dbReference>